<dbReference type="InterPro" id="IPR036770">
    <property type="entry name" value="Ankyrin_rpt-contain_sf"/>
</dbReference>
<dbReference type="EMBL" id="KM982401">
    <property type="protein sequence ID" value="AKI79677.1"/>
    <property type="molecule type" value="Genomic_DNA"/>
</dbReference>
<name>A0A0G2Y7B6_MIMIV</name>
<dbReference type="Pfam" id="PF13637">
    <property type="entry name" value="Ank_4"/>
    <property type="match status" value="1"/>
</dbReference>
<organism evidence="2 4">
    <name type="scientific">Acanthamoeba polyphaga mimivirus</name>
    <name type="common">APMV</name>
    <dbReference type="NCBI Taxonomy" id="212035"/>
    <lineage>
        <taxon>Viruses</taxon>
        <taxon>Varidnaviria</taxon>
        <taxon>Bamfordvirae</taxon>
        <taxon>Nucleocytoviricota</taxon>
        <taxon>Megaviricetes</taxon>
        <taxon>Imitervirales</taxon>
        <taxon>Mimiviridae</taxon>
        <taxon>Megamimivirinae</taxon>
        <taxon>Mimivirus</taxon>
        <taxon>Mimivirus bradfordmassiliense</taxon>
    </lineage>
</organism>
<evidence type="ECO:0000313" key="3">
    <source>
        <dbReference type="Proteomes" id="UP000241474"/>
    </source>
</evidence>
<evidence type="ECO:0000313" key="1">
    <source>
        <dbReference type="EMBL" id="AKI79677.1"/>
    </source>
</evidence>
<dbReference type="InterPro" id="IPR002110">
    <property type="entry name" value="Ankyrin_rpt"/>
</dbReference>
<dbReference type="Proteomes" id="UP000274448">
    <property type="component" value="Segment"/>
</dbReference>
<dbReference type="Gene3D" id="1.25.40.20">
    <property type="entry name" value="Ankyrin repeat-containing domain"/>
    <property type="match status" value="1"/>
</dbReference>
<dbReference type="Proteomes" id="UP000241474">
    <property type="component" value="Segment"/>
</dbReference>
<proteinExistence type="predicted"/>
<evidence type="ECO:0000313" key="2">
    <source>
        <dbReference type="EMBL" id="AKI81566.1"/>
    </source>
</evidence>
<evidence type="ECO:0000313" key="4">
    <source>
        <dbReference type="Proteomes" id="UP000274448"/>
    </source>
</evidence>
<accession>A0A0G2YEK1</accession>
<protein>
    <submittedName>
        <fullName evidence="2">Ankyrin repeat-containing protein</fullName>
    </submittedName>
</protein>
<dbReference type="SUPFAM" id="SSF48403">
    <property type="entry name" value="Ankyrin repeat"/>
    <property type="match status" value="1"/>
</dbReference>
<dbReference type="PROSITE" id="PS50088">
    <property type="entry name" value="ANK_REPEAT"/>
    <property type="match status" value="1"/>
</dbReference>
<sequence>MTLVKFLLKQGVDVNTTDNYGKSVLKYALDKQGNIEIIKLLVKYVTDKSYLNEALSSWSKTHYLPDIIIADILIKSGALINARDSYGSSLLINIIIQQLHDKNFTFENGFHKFIYDYDIMKLRTKNNFYRTIVKIIHYLLMNGIDMKLKSSIPPKCIRSMYFWFEDCDENYSLLDFFFHTFEEECDEYIVEPD</sequence>
<organismHost>
    <name type="scientific">Acanthamoeba polyphaga</name>
    <name type="common">Amoeba</name>
    <dbReference type="NCBI Taxonomy" id="5757"/>
</organismHost>
<reference evidence="3 4" key="1">
    <citation type="submission" date="2014-10" db="EMBL/GenBank/DDBJ databases">
        <title>Pan-genome analysis of Brazilian lineage A amoebal mimiviruses.</title>
        <authorList>
            <person name="Assis F.L."/>
            <person name="Abrahao J.S."/>
            <person name="Kroon E.G."/>
            <person name="Dornas F.P."/>
            <person name="Andrade K.R."/>
            <person name="Borato P.V.M."/>
            <person name="Pilotto M.R."/>
            <person name="Benamar S."/>
            <person name="LaScola B."/>
            <person name="Colson P."/>
        </authorList>
    </citation>
    <scope>NUCLEOTIDE SEQUENCE [LARGE SCALE GENOMIC DNA]</scope>
    <source>
        <strain evidence="2 4">Amazonia</strain>
        <strain evidence="1 3">Oyster</strain>
    </source>
</reference>
<accession>A0A0G2Y7B6</accession>
<dbReference type="EMBL" id="KM982403">
    <property type="protein sequence ID" value="AKI81566.1"/>
    <property type="molecule type" value="Genomic_DNA"/>
</dbReference>